<sequence>MSEVIFDENLKIGLKVCEILLTNILICKGKNALKSPTIQGVKIDQYFVLIFIVFRSFFLVISRNKLMSFYNESVNGRSQTKYAFFVNNMIHGYYNNTFKKSLPIMDNERNSTMIGYALANNNFFQNIFTEILDKLIPTGIPKYLVDFRTWLILRP</sequence>
<keyword evidence="1" id="KW-1133">Transmembrane helix</keyword>
<dbReference type="Proteomes" id="UP001107558">
    <property type="component" value="Chromosome 4"/>
</dbReference>
<dbReference type="EMBL" id="JADBJN010000004">
    <property type="protein sequence ID" value="KAG5669523.1"/>
    <property type="molecule type" value="Genomic_DNA"/>
</dbReference>
<comment type="caution">
    <text evidence="2">The sequence shown here is derived from an EMBL/GenBank/DDBJ whole genome shotgun (WGS) entry which is preliminary data.</text>
</comment>
<keyword evidence="3" id="KW-1185">Reference proteome</keyword>
<organism evidence="2 3">
    <name type="scientific">Polypedilum vanderplanki</name>
    <name type="common">Sleeping chironomid midge</name>
    <dbReference type="NCBI Taxonomy" id="319348"/>
    <lineage>
        <taxon>Eukaryota</taxon>
        <taxon>Metazoa</taxon>
        <taxon>Ecdysozoa</taxon>
        <taxon>Arthropoda</taxon>
        <taxon>Hexapoda</taxon>
        <taxon>Insecta</taxon>
        <taxon>Pterygota</taxon>
        <taxon>Neoptera</taxon>
        <taxon>Endopterygota</taxon>
        <taxon>Diptera</taxon>
        <taxon>Nematocera</taxon>
        <taxon>Chironomoidea</taxon>
        <taxon>Chironomidae</taxon>
        <taxon>Chironominae</taxon>
        <taxon>Polypedilum</taxon>
        <taxon>Polypedilum</taxon>
    </lineage>
</organism>
<protein>
    <submittedName>
        <fullName evidence="2">Uncharacterized protein</fullName>
    </submittedName>
</protein>
<evidence type="ECO:0000313" key="3">
    <source>
        <dbReference type="Proteomes" id="UP001107558"/>
    </source>
</evidence>
<name>A0A9J6BIZ0_POLVA</name>
<dbReference type="AlphaFoldDB" id="A0A9J6BIZ0"/>
<proteinExistence type="predicted"/>
<reference evidence="2" key="1">
    <citation type="submission" date="2021-03" db="EMBL/GenBank/DDBJ databases">
        <title>Chromosome level genome of the anhydrobiotic midge Polypedilum vanderplanki.</title>
        <authorList>
            <person name="Yoshida Y."/>
            <person name="Kikawada T."/>
            <person name="Gusev O."/>
        </authorList>
    </citation>
    <scope>NUCLEOTIDE SEQUENCE</scope>
    <source>
        <strain evidence="2">NIAS01</strain>
        <tissue evidence="2">Whole body or cell culture</tissue>
    </source>
</reference>
<keyword evidence="1" id="KW-0812">Transmembrane</keyword>
<dbReference type="OrthoDB" id="7739311at2759"/>
<keyword evidence="1" id="KW-0472">Membrane</keyword>
<gene>
    <name evidence="2" type="ORF">PVAND_017410</name>
</gene>
<evidence type="ECO:0000313" key="2">
    <source>
        <dbReference type="EMBL" id="KAG5669523.1"/>
    </source>
</evidence>
<feature type="transmembrane region" description="Helical" evidence="1">
    <location>
        <begin position="43"/>
        <end position="61"/>
    </location>
</feature>
<accession>A0A9J6BIZ0</accession>
<evidence type="ECO:0000256" key="1">
    <source>
        <dbReference type="SAM" id="Phobius"/>
    </source>
</evidence>